<protein>
    <recommendedName>
        <fullName evidence="13">Sensory/regulatory protein RpfC</fullName>
        <ecNumber evidence="2">2.7.13.3</ecNumber>
    </recommendedName>
    <alternativeName>
        <fullName evidence="14">Virulence sensor protein BvgS</fullName>
    </alternativeName>
</protein>
<evidence type="ECO:0000256" key="15">
    <source>
        <dbReference type="PROSITE-ProRule" id="PRU00110"/>
    </source>
</evidence>
<dbReference type="PANTHER" id="PTHR45339">
    <property type="entry name" value="HYBRID SIGNAL TRANSDUCTION HISTIDINE KINASE J"/>
    <property type="match status" value="1"/>
</dbReference>
<dbReference type="InterPro" id="IPR035965">
    <property type="entry name" value="PAS-like_dom_sf"/>
</dbReference>
<dbReference type="InterPro" id="IPR003594">
    <property type="entry name" value="HATPase_dom"/>
</dbReference>
<dbReference type="Gene3D" id="1.10.287.130">
    <property type="match status" value="1"/>
</dbReference>
<evidence type="ECO:0000256" key="4">
    <source>
        <dbReference type="ARBA" id="ARBA00022679"/>
    </source>
</evidence>
<dbReference type="SMART" id="SM00388">
    <property type="entry name" value="HisKA"/>
    <property type="match status" value="1"/>
</dbReference>
<dbReference type="SUPFAM" id="SSF55785">
    <property type="entry name" value="PYP-like sensor domain (PAS domain)"/>
    <property type="match status" value="1"/>
</dbReference>
<keyword evidence="7 21" id="KW-0418">Kinase</keyword>
<evidence type="ECO:0000256" key="1">
    <source>
        <dbReference type="ARBA" id="ARBA00000085"/>
    </source>
</evidence>
<dbReference type="InterPro" id="IPR000014">
    <property type="entry name" value="PAS"/>
</dbReference>
<dbReference type="CDD" id="cd17546">
    <property type="entry name" value="REC_hyHK_CKI1_RcsC-like"/>
    <property type="match status" value="1"/>
</dbReference>
<feature type="chain" id="PRO_5031318674" description="Sensory/regulatory protein RpfC" evidence="17">
    <location>
        <begin position="51"/>
        <end position="1377"/>
    </location>
</feature>
<dbReference type="Pfam" id="PF00512">
    <property type="entry name" value="HisKA"/>
    <property type="match status" value="1"/>
</dbReference>
<dbReference type="Pfam" id="PF00072">
    <property type="entry name" value="Response_reg"/>
    <property type="match status" value="1"/>
</dbReference>
<dbReference type="InterPro" id="IPR036890">
    <property type="entry name" value="HATPase_C_sf"/>
</dbReference>
<proteinExistence type="predicted"/>
<dbReference type="InterPro" id="IPR001638">
    <property type="entry name" value="Solute-binding_3/MltF_N"/>
</dbReference>
<dbReference type="InterPro" id="IPR004358">
    <property type="entry name" value="Sig_transdc_His_kin-like_C"/>
</dbReference>
<gene>
    <name evidence="21" type="ORF">SAMN04487926_102174</name>
</gene>
<dbReference type="RefSeq" id="WP_244186422.1">
    <property type="nucleotide sequence ID" value="NZ_FNDI01000002.1"/>
</dbReference>
<comment type="function">
    <text evidence="11">Member of the two-component regulatory system BvgS/BvgA. Phosphorylates BvgA via a four-step phosphorelay in response to environmental signals.</text>
</comment>
<dbReference type="PROSITE" id="PS50894">
    <property type="entry name" value="HPT"/>
    <property type="match status" value="1"/>
</dbReference>
<dbReference type="FunFam" id="3.30.565.10:FF:000010">
    <property type="entry name" value="Sensor histidine kinase RcsC"/>
    <property type="match status" value="1"/>
</dbReference>
<keyword evidence="22" id="KW-1185">Reference proteome</keyword>
<evidence type="ECO:0000256" key="13">
    <source>
        <dbReference type="ARBA" id="ARBA00068150"/>
    </source>
</evidence>
<feature type="signal peptide" evidence="17">
    <location>
        <begin position="1"/>
        <end position="50"/>
    </location>
</feature>
<keyword evidence="10" id="KW-0843">Virulence</keyword>
<evidence type="ECO:0000256" key="10">
    <source>
        <dbReference type="ARBA" id="ARBA00023026"/>
    </source>
</evidence>
<evidence type="ECO:0000256" key="12">
    <source>
        <dbReference type="ARBA" id="ARBA00064003"/>
    </source>
</evidence>
<evidence type="ECO:0000259" key="20">
    <source>
        <dbReference type="PROSITE" id="PS50894"/>
    </source>
</evidence>
<sequence length="1377" mass="149586">MKLSNVTPAPSAPVFVSLTAMNNIRNRCLRLCRFLCVMLALASVDATAQAQSHPHKPASLTVGVPEGGWPPLLIVNNGQLSGAAFDILKSVLDPSAQLRVRVFPDYASLSAAACAGSVDVVLAVQKPIEARRCLILSEPYYDADFVVVGRASDAARDGEPPRLAGKRIAAEAGSYIEQVSHERYPDSVFVRTHSPQEGLRDVLQKKADVYITLLPVADYLLSQPEFAGLAELNRYRETESGVRFGFPRTQQALRDGVDERLNALPEYARQRILSNWMTTGPIQPESSAPFHLSDEERAWLRSLPPLRVGVDSGLPPYSYVDDSGQTHGMAQDYLRYLANRLGIGFVRQPEPGFAATVDALQAGTLDLVAVAILHDPALRGTPVSRPYATFPVVAVGRNDAPALGQLRDLNGKRVAVTDGGGLRWLVTGAAPQARIVVVPDVGTGMNAVAEGKADVYVDDLATVHYMLQRMHGDTLRIIGSAGRSLQTGFAVSPKLAARLMPIIDRALAALPDSERLSIQNRYFGANYELGPSWKDIALRFAPVALALLAVIAVLWRSRRALHKEARERREAELRLIDVTSQLPATAFQYRQARNGDSRIIWLSGNTVDMFGKTSAELQAIPGSVLAAVHPEDRAALLTEAYKAEQTLAPVSRELRVQRRGAYRWTRLHAVPHRVEHDDLVWTGYWSDAEEQHQHAVALAEARDAAQQASRAKSEFLAAMSHEIRTPMSAVIGLIELLAHSNLRPDQAVKVKLISQAAESLLQILNDILDYSKIEAGKIALERAPVDIRDLCTSTFSLFFWRAQEKRLKLALCIDAAIAPVVWSDGVRLRQILFNLLSNAIKFTTEGSIRLDVELAGQDDEGDGTQTIVWRVSDTGIGISPDQRARLFQPFVQAEASTTRRYGGTGLGLTISRRLVAMLGGTIGMEGEVGRGTQVEFRLPLEVNQREFQSYPLAGVTVGLCVRDASVLCSLTQALRTFGGTVAILDPNAALSPDGLPAECRLIIDDLLTAESPSADQPLTQAQQKPLVQIQVGGVPVVPTTATIKTGGYVRMGDICYLCVYPVTLEGVAAVCNAVLHGDAELGLESAASALTPAAPRSRADALRDHALILIAEDNGINRHLLRQQLELLGCTCDTVEDGVQALKAMESADYALLITDCHMPEMDGYTLATRVRERTDDRPRISIVGLTASVGREEREECLAAGMDECLYKPAKLSDLLACLTRFAPQCLQGHGTPASDARPAPQVDAPRATPHVAGPAAVPATATEPGELPDLDWDAINQNFGSTGRDEKLIDIIVQTMTTDADELEGMLGEADPAVLRQWIHRVDGAASVLRYEPLKHALQTFRASVLTGDRALYIASGEQMLHKLRQITDHVARQV</sequence>
<keyword evidence="5 17" id="KW-0732">Signal</keyword>
<dbReference type="Pfam" id="PF02518">
    <property type="entry name" value="HATPase_c"/>
    <property type="match status" value="1"/>
</dbReference>
<comment type="caution">
    <text evidence="21">The sequence shown here is derived from an EMBL/GenBank/DDBJ whole genome shotgun (WGS) entry which is preliminary data.</text>
</comment>
<comment type="catalytic activity">
    <reaction evidence="1">
        <text>ATP + protein L-histidine = ADP + protein N-phospho-L-histidine.</text>
        <dbReference type="EC" id="2.7.13.3"/>
    </reaction>
</comment>
<dbReference type="Gene3D" id="3.40.50.2300">
    <property type="match status" value="1"/>
</dbReference>
<dbReference type="Gene3D" id="3.30.450.20">
    <property type="entry name" value="PAS domain"/>
    <property type="match status" value="1"/>
</dbReference>
<dbReference type="CDD" id="cd16922">
    <property type="entry name" value="HATPase_EvgS-ArcB-TorS-like"/>
    <property type="match status" value="1"/>
</dbReference>
<dbReference type="CDD" id="cd00130">
    <property type="entry name" value="PAS"/>
    <property type="match status" value="1"/>
</dbReference>
<evidence type="ECO:0000256" key="16">
    <source>
        <dbReference type="PROSITE-ProRule" id="PRU00169"/>
    </source>
</evidence>
<dbReference type="FunFam" id="1.10.287.130:FF:000002">
    <property type="entry name" value="Two-component osmosensing histidine kinase"/>
    <property type="match status" value="1"/>
</dbReference>
<dbReference type="InterPro" id="IPR013655">
    <property type="entry name" value="PAS_fold_3"/>
</dbReference>
<dbReference type="SMART" id="SM00387">
    <property type="entry name" value="HATPase_c"/>
    <property type="match status" value="1"/>
</dbReference>
<reference evidence="21" key="1">
    <citation type="submission" date="2016-10" db="EMBL/GenBank/DDBJ databases">
        <authorList>
            <person name="Varghese N."/>
            <person name="Submissions S."/>
        </authorList>
    </citation>
    <scope>NUCLEOTIDE SEQUENCE [LARGE SCALE GENOMIC DNA]</scope>
    <source>
        <strain evidence="21">YR281</strain>
    </source>
</reference>
<feature type="modified residue" description="Phosphohistidine" evidence="15">
    <location>
        <position position="1322"/>
    </location>
</feature>
<dbReference type="PRINTS" id="PR00344">
    <property type="entry name" value="BCTRLSENSOR"/>
</dbReference>
<evidence type="ECO:0000256" key="14">
    <source>
        <dbReference type="ARBA" id="ARBA00070152"/>
    </source>
</evidence>
<dbReference type="InterPro" id="IPR036641">
    <property type="entry name" value="HPT_dom_sf"/>
</dbReference>
<dbReference type="PROSITE" id="PS50110">
    <property type="entry name" value="RESPONSE_REGULATORY"/>
    <property type="match status" value="1"/>
</dbReference>
<dbReference type="SUPFAM" id="SSF47384">
    <property type="entry name" value="Homodimeric domain of signal transducing histidine kinase"/>
    <property type="match status" value="1"/>
</dbReference>
<dbReference type="InterPro" id="IPR036097">
    <property type="entry name" value="HisK_dim/P_sf"/>
</dbReference>
<evidence type="ECO:0000256" key="2">
    <source>
        <dbReference type="ARBA" id="ARBA00012438"/>
    </source>
</evidence>
<evidence type="ECO:0000256" key="5">
    <source>
        <dbReference type="ARBA" id="ARBA00022729"/>
    </source>
</evidence>
<evidence type="ECO:0000259" key="19">
    <source>
        <dbReference type="PROSITE" id="PS50110"/>
    </source>
</evidence>
<keyword evidence="8" id="KW-0067">ATP-binding</keyword>
<dbReference type="Gene3D" id="3.30.565.10">
    <property type="entry name" value="Histidine kinase-like ATPase, C-terminal domain"/>
    <property type="match status" value="1"/>
</dbReference>
<evidence type="ECO:0000313" key="22">
    <source>
        <dbReference type="Proteomes" id="UP000198900"/>
    </source>
</evidence>
<dbReference type="InterPro" id="IPR005467">
    <property type="entry name" value="His_kinase_dom"/>
</dbReference>
<evidence type="ECO:0000256" key="17">
    <source>
        <dbReference type="SAM" id="SignalP"/>
    </source>
</evidence>
<dbReference type="SUPFAM" id="SSF47226">
    <property type="entry name" value="Histidine-containing phosphotransfer domain, HPT domain"/>
    <property type="match status" value="1"/>
</dbReference>
<dbReference type="PROSITE" id="PS50109">
    <property type="entry name" value="HIS_KIN"/>
    <property type="match status" value="1"/>
</dbReference>
<dbReference type="GO" id="GO:0005524">
    <property type="term" value="F:ATP binding"/>
    <property type="evidence" value="ECO:0007669"/>
    <property type="project" value="UniProtKB-KW"/>
</dbReference>
<comment type="subunit">
    <text evidence="12">At low DSF concentrations, interacts with RpfF.</text>
</comment>
<evidence type="ECO:0000256" key="7">
    <source>
        <dbReference type="ARBA" id="ARBA00022777"/>
    </source>
</evidence>
<dbReference type="SMART" id="SM00448">
    <property type="entry name" value="REC"/>
    <property type="match status" value="1"/>
</dbReference>
<name>A0A7Z7B2Z7_9BURK</name>
<evidence type="ECO:0000256" key="3">
    <source>
        <dbReference type="ARBA" id="ARBA00022553"/>
    </source>
</evidence>
<keyword evidence="3 16" id="KW-0597">Phosphoprotein</keyword>
<dbReference type="SMART" id="SM00062">
    <property type="entry name" value="PBPb"/>
    <property type="match status" value="2"/>
</dbReference>
<keyword evidence="6" id="KW-0547">Nucleotide-binding</keyword>
<dbReference type="SUPFAM" id="SSF53850">
    <property type="entry name" value="Periplasmic binding protein-like II"/>
    <property type="match status" value="2"/>
</dbReference>
<dbReference type="Proteomes" id="UP000198900">
    <property type="component" value="Unassembled WGS sequence"/>
</dbReference>
<feature type="domain" description="Response regulatory" evidence="19">
    <location>
        <begin position="1107"/>
        <end position="1224"/>
    </location>
</feature>
<dbReference type="PANTHER" id="PTHR45339:SF5">
    <property type="entry name" value="HISTIDINE KINASE"/>
    <property type="match status" value="1"/>
</dbReference>
<dbReference type="CDD" id="cd01007">
    <property type="entry name" value="PBP2_BvgS_HisK_like"/>
    <property type="match status" value="2"/>
</dbReference>
<dbReference type="SUPFAM" id="SSF55874">
    <property type="entry name" value="ATPase domain of HSP90 chaperone/DNA topoisomerase II/histidine kinase"/>
    <property type="match status" value="1"/>
</dbReference>
<keyword evidence="4" id="KW-0808">Transferase</keyword>
<evidence type="ECO:0000256" key="11">
    <source>
        <dbReference type="ARBA" id="ARBA00058004"/>
    </source>
</evidence>
<dbReference type="EC" id="2.7.13.3" evidence="2"/>
<dbReference type="GO" id="GO:0005886">
    <property type="term" value="C:plasma membrane"/>
    <property type="evidence" value="ECO:0007669"/>
    <property type="project" value="UniProtKB-SubCell"/>
</dbReference>
<dbReference type="InterPro" id="IPR003661">
    <property type="entry name" value="HisK_dim/P_dom"/>
</dbReference>
<accession>A0A7Z7B2Z7</accession>
<dbReference type="InterPro" id="IPR001789">
    <property type="entry name" value="Sig_transdc_resp-reg_receiver"/>
</dbReference>
<feature type="domain" description="Histidine kinase" evidence="18">
    <location>
        <begin position="718"/>
        <end position="942"/>
    </location>
</feature>
<dbReference type="Pfam" id="PF08447">
    <property type="entry name" value="PAS_3"/>
    <property type="match status" value="1"/>
</dbReference>
<dbReference type="EMBL" id="FNDI01000002">
    <property type="protein sequence ID" value="SDH12665.1"/>
    <property type="molecule type" value="Genomic_DNA"/>
</dbReference>
<evidence type="ECO:0000259" key="18">
    <source>
        <dbReference type="PROSITE" id="PS50109"/>
    </source>
</evidence>
<dbReference type="CDD" id="cd00082">
    <property type="entry name" value="HisKA"/>
    <property type="match status" value="1"/>
</dbReference>
<dbReference type="Pfam" id="PF00497">
    <property type="entry name" value="SBP_bac_3"/>
    <property type="match status" value="1"/>
</dbReference>
<evidence type="ECO:0000256" key="9">
    <source>
        <dbReference type="ARBA" id="ARBA00023012"/>
    </source>
</evidence>
<dbReference type="InterPro" id="IPR011006">
    <property type="entry name" value="CheY-like_superfamily"/>
</dbReference>
<feature type="modified residue" description="4-aspartylphosphate" evidence="16">
    <location>
        <position position="1156"/>
    </location>
</feature>
<keyword evidence="9" id="KW-0902">Two-component regulatory system</keyword>
<evidence type="ECO:0000256" key="8">
    <source>
        <dbReference type="ARBA" id="ARBA00022840"/>
    </source>
</evidence>
<evidence type="ECO:0000313" key="21">
    <source>
        <dbReference type="EMBL" id="SDH12665.1"/>
    </source>
</evidence>
<dbReference type="InterPro" id="IPR008207">
    <property type="entry name" value="Sig_transdc_His_kin_Hpt_dom"/>
</dbReference>
<evidence type="ECO:0000256" key="6">
    <source>
        <dbReference type="ARBA" id="ARBA00022741"/>
    </source>
</evidence>
<dbReference type="GO" id="GO:0000155">
    <property type="term" value="F:phosphorelay sensor kinase activity"/>
    <property type="evidence" value="ECO:0007669"/>
    <property type="project" value="InterPro"/>
</dbReference>
<organism evidence="21 22">
    <name type="scientific">Paraburkholderia steynii</name>
    <dbReference type="NCBI Taxonomy" id="1245441"/>
    <lineage>
        <taxon>Bacteria</taxon>
        <taxon>Pseudomonadati</taxon>
        <taxon>Pseudomonadota</taxon>
        <taxon>Betaproteobacteria</taxon>
        <taxon>Burkholderiales</taxon>
        <taxon>Burkholderiaceae</taxon>
        <taxon>Paraburkholderia</taxon>
    </lineage>
</organism>
<dbReference type="SUPFAM" id="SSF52172">
    <property type="entry name" value="CheY-like"/>
    <property type="match status" value="1"/>
</dbReference>
<dbReference type="Gene3D" id="3.40.190.10">
    <property type="entry name" value="Periplasmic binding protein-like II"/>
    <property type="match status" value="4"/>
</dbReference>
<feature type="domain" description="HPt" evidence="20">
    <location>
        <begin position="1283"/>
        <end position="1377"/>
    </location>
</feature>